<dbReference type="EMBL" id="ABEU02000005">
    <property type="status" value="NOT_ANNOTATED_CDS"/>
    <property type="molecule type" value="Genomic_DNA"/>
</dbReference>
<dbReference type="PANTHER" id="PTHR44920:SF2">
    <property type="entry name" value="RHODANESE DOMAIN-CONTAINING PROTEIN"/>
    <property type="match status" value="1"/>
</dbReference>
<sequence>MELQQLSSLGATSCARSLWSNGAQAAPGLNGTRASQRVLRVIAEVEEQAATSDKPTRSKGWFYDKFVAEQTMEAKLSKFQNDVKARNGYVGSWFEDSFKYTAWVQVHRVLTERGLQDVDCQEAYNRIKSAKAIAIDVREADDYANAHAEERNPDFVAAATEAVGGDKTKQVIVYCSIGGTLQTFVERKGPKAKKYNDPERLFGRQSRSLKAIYELQEAGFTNVVHMKEGLNQWRHLDLPLEAME</sequence>
<evidence type="ECO:0000313" key="3">
    <source>
        <dbReference type="Proteomes" id="UP000006727"/>
    </source>
</evidence>
<dbReference type="SUPFAM" id="SSF52821">
    <property type="entry name" value="Rhodanese/Cell cycle control phosphatase"/>
    <property type="match status" value="1"/>
</dbReference>
<gene>
    <name evidence="2" type="primary">LOC112282484</name>
</gene>
<name>A0A7I4DUX8_PHYPA</name>
<dbReference type="PANTHER" id="PTHR44920">
    <property type="entry name" value="RHODANESE-LIKE DOMAIN-CONTAINING PROTEIN 14, CHLOROPLASTIC-RELATED"/>
    <property type="match status" value="1"/>
</dbReference>
<evidence type="ECO:0000313" key="2">
    <source>
        <dbReference type="EnsemblPlants" id="Pp3c5_3150V3.3"/>
    </source>
</evidence>
<dbReference type="InterPro" id="IPR043186">
    <property type="entry name" value="Str14"/>
</dbReference>
<keyword evidence="3" id="KW-1185">Reference proteome</keyword>
<dbReference type="EnsemblPlants" id="Pp3c5_3150V3.3">
    <property type="protein sequence ID" value="Pp3c5_3150V3.3"/>
    <property type="gene ID" value="Pp3c5_3150"/>
</dbReference>
<dbReference type="AlphaFoldDB" id="A0A7I4DUX8"/>
<reference evidence="2 3" key="2">
    <citation type="journal article" date="2018" name="Plant J.">
        <title>The Physcomitrella patens chromosome-scale assembly reveals moss genome structure and evolution.</title>
        <authorList>
            <person name="Lang D."/>
            <person name="Ullrich K.K."/>
            <person name="Murat F."/>
            <person name="Fuchs J."/>
            <person name="Jenkins J."/>
            <person name="Haas F.B."/>
            <person name="Piednoel M."/>
            <person name="Gundlach H."/>
            <person name="Van Bel M."/>
            <person name="Meyberg R."/>
            <person name="Vives C."/>
            <person name="Morata J."/>
            <person name="Symeonidi A."/>
            <person name="Hiss M."/>
            <person name="Muchero W."/>
            <person name="Kamisugi Y."/>
            <person name="Saleh O."/>
            <person name="Blanc G."/>
            <person name="Decker E.L."/>
            <person name="van Gessel N."/>
            <person name="Grimwood J."/>
            <person name="Hayes R.D."/>
            <person name="Graham S.W."/>
            <person name="Gunter L.E."/>
            <person name="McDaniel S.F."/>
            <person name="Hoernstein S.N.W."/>
            <person name="Larsson A."/>
            <person name="Li F.W."/>
            <person name="Perroud P.F."/>
            <person name="Phillips J."/>
            <person name="Ranjan P."/>
            <person name="Rokshar D.S."/>
            <person name="Rothfels C.J."/>
            <person name="Schneider L."/>
            <person name="Shu S."/>
            <person name="Stevenson D.W."/>
            <person name="Thummler F."/>
            <person name="Tillich M."/>
            <person name="Villarreal Aguilar J.C."/>
            <person name="Widiez T."/>
            <person name="Wong G.K."/>
            <person name="Wymore A."/>
            <person name="Zhang Y."/>
            <person name="Zimmer A.D."/>
            <person name="Quatrano R.S."/>
            <person name="Mayer K.F.X."/>
            <person name="Goodstein D."/>
            <person name="Casacuberta J.M."/>
            <person name="Vandepoele K."/>
            <person name="Reski R."/>
            <person name="Cuming A.C."/>
            <person name="Tuskan G.A."/>
            <person name="Maumus F."/>
            <person name="Salse J."/>
            <person name="Schmutz J."/>
            <person name="Rensing S.A."/>
        </authorList>
    </citation>
    <scope>NUCLEOTIDE SEQUENCE [LARGE SCALE GENOMIC DNA]</scope>
    <source>
        <strain evidence="2 3">cv. Gransden 2004</strain>
    </source>
</reference>
<dbReference type="InterPro" id="IPR036873">
    <property type="entry name" value="Rhodanese-like_dom_sf"/>
</dbReference>
<proteinExistence type="predicted"/>
<dbReference type="SMART" id="SM00450">
    <property type="entry name" value="RHOD"/>
    <property type="match status" value="1"/>
</dbReference>
<reference evidence="2" key="3">
    <citation type="submission" date="2020-12" db="UniProtKB">
        <authorList>
            <consortium name="EnsemblPlants"/>
        </authorList>
    </citation>
    <scope>IDENTIFICATION</scope>
</reference>
<dbReference type="Gene3D" id="3.40.250.10">
    <property type="entry name" value="Rhodanese-like domain"/>
    <property type="match status" value="1"/>
</dbReference>
<evidence type="ECO:0000259" key="1">
    <source>
        <dbReference type="PROSITE" id="PS50206"/>
    </source>
</evidence>
<dbReference type="InterPro" id="IPR001763">
    <property type="entry name" value="Rhodanese-like_dom"/>
</dbReference>
<dbReference type="Gramene" id="Pp3c5_3150V3.3">
    <property type="protein sequence ID" value="Pp3c5_3150V3.3"/>
    <property type="gene ID" value="Pp3c5_3150"/>
</dbReference>
<feature type="domain" description="Rhodanese" evidence="1">
    <location>
        <begin position="128"/>
        <end position="242"/>
    </location>
</feature>
<dbReference type="Pfam" id="PF00581">
    <property type="entry name" value="Rhodanese"/>
    <property type="match status" value="1"/>
</dbReference>
<dbReference type="Proteomes" id="UP000006727">
    <property type="component" value="Chromosome 5"/>
</dbReference>
<organism evidence="2 3">
    <name type="scientific">Physcomitrium patens</name>
    <name type="common">Spreading-leaved earth moss</name>
    <name type="synonym">Physcomitrella patens</name>
    <dbReference type="NCBI Taxonomy" id="3218"/>
    <lineage>
        <taxon>Eukaryota</taxon>
        <taxon>Viridiplantae</taxon>
        <taxon>Streptophyta</taxon>
        <taxon>Embryophyta</taxon>
        <taxon>Bryophyta</taxon>
        <taxon>Bryophytina</taxon>
        <taxon>Bryopsida</taxon>
        <taxon>Funariidae</taxon>
        <taxon>Funariales</taxon>
        <taxon>Funariaceae</taxon>
        <taxon>Physcomitrium</taxon>
    </lineage>
</organism>
<dbReference type="PROSITE" id="PS50206">
    <property type="entry name" value="RHODANESE_3"/>
    <property type="match status" value="1"/>
</dbReference>
<dbReference type="CDD" id="cd00158">
    <property type="entry name" value="RHOD"/>
    <property type="match status" value="1"/>
</dbReference>
<accession>A0A7I4DUX8</accession>
<reference evidence="2 3" key="1">
    <citation type="journal article" date="2008" name="Science">
        <title>The Physcomitrella genome reveals evolutionary insights into the conquest of land by plants.</title>
        <authorList>
            <person name="Rensing S."/>
            <person name="Lang D."/>
            <person name="Zimmer A."/>
            <person name="Terry A."/>
            <person name="Salamov A."/>
            <person name="Shapiro H."/>
            <person name="Nishiyama T."/>
            <person name="Perroud P.-F."/>
            <person name="Lindquist E."/>
            <person name="Kamisugi Y."/>
            <person name="Tanahashi T."/>
            <person name="Sakakibara K."/>
            <person name="Fujita T."/>
            <person name="Oishi K."/>
            <person name="Shin-I T."/>
            <person name="Kuroki Y."/>
            <person name="Toyoda A."/>
            <person name="Suzuki Y."/>
            <person name="Hashimoto A."/>
            <person name="Yamaguchi K."/>
            <person name="Sugano A."/>
            <person name="Kohara Y."/>
            <person name="Fujiyama A."/>
            <person name="Anterola A."/>
            <person name="Aoki S."/>
            <person name="Ashton N."/>
            <person name="Barbazuk W.B."/>
            <person name="Barker E."/>
            <person name="Bennetzen J."/>
            <person name="Bezanilla M."/>
            <person name="Blankenship R."/>
            <person name="Cho S.H."/>
            <person name="Dutcher S."/>
            <person name="Estelle M."/>
            <person name="Fawcett J.A."/>
            <person name="Gundlach H."/>
            <person name="Hanada K."/>
            <person name="Heyl A."/>
            <person name="Hicks K.A."/>
            <person name="Hugh J."/>
            <person name="Lohr M."/>
            <person name="Mayer K."/>
            <person name="Melkozernov A."/>
            <person name="Murata T."/>
            <person name="Nelson D."/>
            <person name="Pils B."/>
            <person name="Prigge M."/>
            <person name="Reiss B."/>
            <person name="Renner T."/>
            <person name="Rombauts S."/>
            <person name="Rushton P."/>
            <person name="Sanderfoot A."/>
            <person name="Schween G."/>
            <person name="Shiu S.-H."/>
            <person name="Stueber K."/>
            <person name="Theodoulou F.L."/>
            <person name="Tu H."/>
            <person name="Van de Peer Y."/>
            <person name="Verrier P.J."/>
            <person name="Waters E."/>
            <person name="Wood A."/>
            <person name="Yang L."/>
            <person name="Cove D."/>
            <person name="Cuming A."/>
            <person name="Hasebe M."/>
            <person name="Lucas S."/>
            <person name="Mishler D.B."/>
            <person name="Reski R."/>
            <person name="Grigoriev I."/>
            <person name="Quatrano R.S."/>
            <person name="Boore J.L."/>
        </authorList>
    </citation>
    <scope>NUCLEOTIDE SEQUENCE [LARGE SCALE GENOMIC DNA]</scope>
    <source>
        <strain evidence="2 3">cv. Gransden 2004</strain>
    </source>
</reference>
<protein>
    <recommendedName>
        <fullName evidence="1">Rhodanese domain-containing protein</fullName>
    </recommendedName>
</protein>